<keyword evidence="3" id="KW-1185">Reference proteome</keyword>
<gene>
    <name evidence="2" type="ORF">JQC93_06335</name>
</gene>
<dbReference type="Gene3D" id="1.10.10.10">
    <property type="entry name" value="Winged helix-like DNA-binding domain superfamily/Winged helix DNA-binding domain"/>
    <property type="match status" value="1"/>
</dbReference>
<dbReference type="PRINTS" id="PR00038">
    <property type="entry name" value="HTHLUXR"/>
</dbReference>
<protein>
    <recommendedName>
        <fullName evidence="1">HTH luxR-type domain-containing protein</fullName>
    </recommendedName>
</protein>
<evidence type="ECO:0000313" key="2">
    <source>
        <dbReference type="EMBL" id="MBM7036024.1"/>
    </source>
</evidence>
<dbReference type="SUPFAM" id="SSF46894">
    <property type="entry name" value="C-terminal effector domain of the bipartite response regulators"/>
    <property type="match status" value="1"/>
</dbReference>
<dbReference type="PROSITE" id="PS50043">
    <property type="entry name" value="HTH_LUXR_2"/>
    <property type="match status" value="1"/>
</dbReference>
<dbReference type="InterPro" id="IPR000792">
    <property type="entry name" value="Tscrpt_reg_LuxR_C"/>
</dbReference>
<dbReference type="InterPro" id="IPR016032">
    <property type="entry name" value="Sig_transdc_resp-reg_C-effctor"/>
</dbReference>
<reference evidence="2 3" key="1">
    <citation type="submission" date="2021-02" db="EMBL/GenBank/DDBJ databases">
        <authorList>
            <person name="Park J.-S."/>
        </authorList>
    </citation>
    <scope>NUCLEOTIDE SEQUENCE [LARGE SCALE GENOMIC DNA]</scope>
    <source>
        <strain evidence="2 3">188UL20-2</strain>
    </source>
</reference>
<dbReference type="RefSeq" id="WP_205157634.1">
    <property type="nucleotide sequence ID" value="NZ_JAFEUM010000002.1"/>
</dbReference>
<dbReference type="EMBL" id="JAFEUM010000002">
    <property type="protein sequence ID" value="MBM7036024.1"/>
    <property type="molecule type" value="Genomic_DNA"/>
</dbReference>
<dbReference type="InterPro" id="IPR036388">
    <property type="entry name" value="WH-like_DNA-bd_sf"/>
</dbReference>
<feature type="domain" description="HTH luxR-type" evidence="1">
    <location>
        <begin position="1"/>
        <end position="62"/>
    </location>
</feature>
<dbReference type="SMART" id="SM00421">
    <property type="entry name" value="HTH_LUXR"/>
    <property type="match status" value="1"/>
</dbReference>
<accession>A0ABS2HG22</accession>
<comment type="caution">
    <text evidence="2">The sequence shown here is derived from an EMBL/GenBank/DDBJ whole genome shotgun (WGS) entry which is preliminary data.</text>
</comment>
<proteinExistence type="predicted"/>
<sequence length="62" mass="7379">MFNLFEREYQTLCYLAQGLSGKRVSQRMEVSYETTRKYIKVLLRKTNTHSQQELLSLLLAYS</sequence>
<name>A0ABS2HG22_9VIBR</name>
<dbReference type="Pfam" id="PF00196">
    <property type="entry name" value="GerE"/>
    <property type="match status" value="1"/>
</dbReference>
<dbReference type="Proteomes" id="UP000809621">
    <property type="component" value="Unassembled WGS sequence"/>
</dbReference>
<organism evidence="2 3">
    <name type="scientific">Vibrio ulleungensis</name>
    <dbReference type="NCBI Taxonomy" id="2807619"/>
    <lineage>
        <taxon>Bacteria</taxon>
        <taxon>Pseudomonadati</taxon>
        <taxon>Pseudomonadota</taxon>
        <taxon>Gammaproteobacteria</taxon>
        <taxon>Vibrionales</taxon>
        <taxon>Vibrionaceae</taxon>
        <taxon>Vibrio</taxon>
    </lineage>
</organism>
<evidence type="ECO:0000313" key="3">
    <source>
        <dbReference type="Proteomes" id="UP000809621"/>
    </source>
</evidence>
<evidence type="ECO:0000259" key="1">
    <source>
        <dbReference type="PROSITE" id="PS50043"/>
    </source>
</evidence>